<evidence type="ECO:0000313" key="3">
    <source>
        <dbReference type="Proteomes" id="UP000784294"/>
    </source>
</evidence>
<keyword evidence="3" id="KW-1185">Reference proteome</keyword>
<feature type="compositionally biased region" description="Polar residues" evidence="1">
    <location>
        <begin position="8"/>
        <end position="23"/>
    </location>
</feature>
<feature type="region of interest" description="Disordered" evidence="1">
    <location>
        <begin position="1"/>
        <end position="62"/>
    </location>
</feature>
<sequence length="160" mass="16992">MKDRDSGDNTAPGGSTNSGLPSETSDEIDGCVPGASGSPVGSSDETDDFRMASSCRSSGRMRRPLPALAPQLDMMFVSNTLWILRRIADSDLLLYAGQSTSGSQPTLTRAKCRIAKSLSQDAALTSKETDGFSALRCSYTDLFMLSGCGRSSRLHLLLTT</sequence>
<proteinExistence type="predicted"/>
<gene>
    <name evidence="2" type="ORF">PXEA_LOCUS26674</name>
</gene>
<comment type="caution">
    <text evidence="2">The sequence shown here is derived from an EMBL/GenBank/DDBJ whole genome shotgun (WGS) entry which is preliminary data.</text>
</comment>
<name>A0A448XBX5_9PLAT</name>
<dbReference type="AlphaFoldDB" id="A0A448XBX5"/>
<evidence type="ECO:0000313" key="2">
    <source>
        <dbReference type="EMBL" id="VEL33234.1"/>
    </source>
</evidence>
<protein>
    <submittedName>
        <fullName evidence="2">Uncharacterized protein</fullName>
    </submittedName>
</protein>
<feature type="compositionally biased region" description="Low complexity" evidence="1">
    <location>
        <begin position="30"/>
        <end position="43"/>
    </location>
</feature>
<reference evidence="2" key="1">
    <citation type="submission" date="2018-11" db="EMBL/GenBank/DDBJ databases">
        <authorList>
            <consortium name="Pathogen Informatics"/>
        </authorList>
    </citation>
    <scope>NUCLEOTIDE SEQUENCE</scope>
</reference>
<organism evidence="2 3">
    <name type="scientific">Protopolystoma xenopodis</name>
    <dbReference type="NCBI Taxonomy" id="117903"/>
    <lineage>
        <taxon>Eukaryota</taxon>
        <taxon>Metazoa</taxon>
        <taxon>Spiralia</taxon>
        <taxon>Lophotrochozoa</taxon>
        <taxon>Platyhelminthes</taxon>
        <taxon>Monogenea</taxon>
        <taxon>Polyopisthocotylea</taxon>
        <taxon>Polystomatidea</taxon>
        <taxon>Polystomatidae</taxon>
        <taxon>Protopolystoma</taxon>
    </lineage>
</organism>
<accession>A0A448XBX5</accession>
<evidence type="ECO:0000256" key="1">
    <source>
        <dbReference type="SAM" id="MobiDB-lite"/>
    </source>
</evidence>
<dbReference type="Proteomes" id="UP000784294">
    <property type="component" value="Unassembled WGS sequence"/>
</dbReference>
<dbReference type="EMBL" id="CAAALY010245397">
    <property type="protein sequence ID" value="VEL33234.1"/>
    <property type="molecule type" value="Genomic_DNA"/>
</dbReference>